<dbReference type="PANTHER" id="PTHR30483">
    <property type="entry name" value="LEUCINE-SPECIFIC-BINDING PROTEIN"/>
    <property type="match status" value="1"/>
</dbReference>
<comment type="similarity">
    <text evidence="1">Belongs to the leucine-binding protein family.</text>
</comment>
<dbReference type="KEGG" id="vgo:GJW-30_1_04335"/>
<proteinExistence type="inferred from homology"/>
<accession>A0A0S3Q0U9</accession>
<evidence type="ECO:0000256" key="2">
    <source>
        <dbReference type="ARBA" id="ARBA00022729"/>
    </source>
</evidence>
<dbReference type="InterPro" id="IPR051010">
    <property type="entry name" value="BCAA_transport"/>
</dbReference>
<evidence type="ECO:0000313" key="5">
    <source>
        <dbReference type="EMBL" id="BAT61774.1"/>
    </source>
</evidence>
<evidence type="ECO:0000256" key="3">
    <source>
        <dbReference type="ARBA" id="ARBA00022970"/>
    </source>
</evidence>
<keyword evidence="2" id="KW-0732">Signal</keyword>
<dbReference type="InterPro" id="IPR028082">
    <property type="entry name" value="Peripla_BP_I"/>
</dbReference>
<reference evidence="5 6" key="1">
    <citation type="submission" date="2015-08" db="EMBL/GenBank/DDBJ databases">
        <title>Investigation of the bacterial diversity of lava forest soil.</title>
        <authorList>
            <person name="Lee J.S."/>
        </authorList>
    </citation>
    <scope>NUCLEOTIDE SEQUENCE [LARGE SCALE GENOMIC DNA]</scope>
    <source>
        <strain evidence="5 6">GJW-30</strain>
    </source>
</reference>
<name>A0A0S3Q0U9_9BRAD</name>
<keyword evidence="6" id="KW-1185">Reference proteome</keyword>
<dbReference type="Proteomes" id="UP000236884">
    <property type="component" value="Chromosome"/>
</dbReference>
<dbReference type="Gene3D" id="3.40.50.2300">
    <property type="match status" value="2"/>
</dbReference>
<evidence type="ECO:0000259" key="4">
    <source>
        <dbReference type="Pfam" id="PF13458"/>
    </source>
</evidence>
<dbReference type="CDD" id="cd06339">
    <property type="entry name" value="PBP1_YraM_LppC_lipoprotein-like"/>
    <property type="match status" value="1"/>
</dbReference>
<dbReference type="GO" id="GO:0006865">
    <property type="term" value="P:amino acid transport"/>
    <property type="evidence" value="ECO:0007669"/>
    <property type="project" value="UniProtKB-KW"/>
</dbReference>
<protein>
    <submittedName>
        <fullName evidence="5">Penicillin-binding protein activator LpoA</fullName>
    </submittedName>
</protein>
<organism evidence="5 6">
    <name type="scientific">Variibacter gotjawalensis</name>
    <dbReference type="NCBI Taxonomy" id="1333996"/>
    <lineage>
        <taxon>Bacteria</taxon>
        <taxon>Pseudomonadati</taxon>
        <taxon>Pseudomonadota</taxon>
        <taxon>Alphaproteobacteria</taxon>
        <taxon>Hyphomicrobiales</taxon>
        <taxon>Nitrobacteraceae</taxon>
        <taxon>Variibacter</taxon>
    </lineage>
</organism>
<keyword evidence="3" id="KW-0029">Amino-acid transport</keyword>
<keyword evidence="3" id="KW-0813">Transport</keyword>
<sequence length="407" mass="41612">MHGDMISDFNSAPPTGRRAALRALTSTAALALVAGCAGLDLGLQQTPQAPQQAAAPPSQNTTIGGGTVKAALILPLGTGGNAGQAAQAMRNAAELSLEEFGVANVQLIVKDDGGNAQGARAAAEAALSEGAEIILGPLFAQSVQAVGQVARQRNVPVIGFSTDSSVAARGIYLLSFLPETDVDRVVDFAASRGKKSYAALIPQTAYGNVVDAAFRTAVARVGGQIVVSERAPGDGDLGEVAKRVALGVGHADVLFLPGDAEFVVRAGQALAGAGINGKRVQFVGTGLWDDQRISQEATLQGGWFASPDRSGFRGLTSRYRAKYNSDPLRAASLSYDAVSLVAALVKTQGAAKFSDGSLTNTSGFTGVDGVFRFRADGLNERGLAVMRVTPTGPMVTAPAPKTFGSGT</sequence>
<gene>
    <name evidence="5" type="primary">lpoA</name>
    <name evidence="5" type="ORF">GJW-30_1_04335</name>
</gene>
<dbReference type="SUPFAM" id="SSF53822">
    <property type="entry name" value="Periplasmic binding protein-like I"/>
    <property type="match status" value="1"/>
</dbReference>
<evidence type="ECO:0000313" key="6">
    <source>
        <dbReference type="Proteomes" id="UP000236884"/>
    </source>
</evidence>
<dbReference type="Pfam" id="PF13458">
    <property type="entry name" value="Peripla_BP_6"/>
    <property type="match status" value="1"/>
</dbReference>
<dbReference type="InterPro" id="IPR028081">
    <property type="entry name" value="Leu-bd"/>
</dbReference>
<dbReference type="AlphaFoldDB" id="A0A0S3Q0U9"/>
<dbReference type="PANTHER" id="PTHR30483:SF6">
    <property type="entry name" value="PERIPLASMIC BINDING PROTEIN OF ABC TRANSPORTER FOR NATURAL AMINO ACIDS"/>
    <property type="match status" value="1"/>
</dbReference>
<evidence type="ECO:0000256" key="1">
    <source>
        <dbReference type="ARBA" id="ARBA00010062"/>
    </source>
</evidence>
<feature type="domain" description="Leucine-binding protein" evidence="4">
    <location>
        <begin position="67"/>
        <end position="392"/>
    </location>
</feature>
<dbReference type="EMBL" id="AP014946">
    <property type="protein sequence ID" value="BAT61774.1"/>
    <property type="molecule type" value="Genomic_DNA"/>
</dbReference>